<dbReference type="PANTHER" id="PTHR42948:SF1">
    <property type="entry name" value="TRANSPORTER"/>
    <property type="match status" value="1"/>
</dbReference>
<feature type="transmembrane region" description="Helical" evidence="6">
    <location>
        <begin position="377"/>
        <end position="399"/>
    </location>
</feature>
<dbReference type="PRINTS" id="PR00176">
    <property type="entry name" value="NANEUSMPORT"/>
</dbReference>
<reference evidence="7 8" key="1">
    <citation type="submission" date="2018-03" db="EMBL/GenBank/DDBJ databases">
        <title>Genomic Encyclopedia of Archaeal and Bacterial Type Strains, Phase II (KMG-II): from individual species to whole genera.</title>
        <authorList>
            <person name="Goeker M."/>
        </authorList>
    </citation>
    <scope>NUCLEOTIDE SEQUENCE [LARGE SCALE GENOMIC DNA]</scope>
    <source>
        <strain evidence="7 8">DSM 25027</strain>
    </source>
</reference>
<feature type="transmembrane region" description="Helical" evidence="6">
    <location>
        <begin position="84"/>
        <end position="114"/>
    </location>
</feature>
<feature type="transmembrane region" description="Helical" evidence="6">
    <location>
        <begin position="296"/>
        <end position="315"/>
    </location>
</feature>
<evidence type="ECO:0000256" key="6">
    <source>
        <dbReference type="SAM" id="Phobius"/>
    </source>
</evidence>
<dbReference type="Proteomes" id="UP000237640">
    <property type="component" value="Unassembled WGS sequence"/>
</dbReference>
<keyword evidence="3 6" id="KW-0812">Transmembrane</keyword>
<keyword evidence="8" id="KW-1185">Reference proteome</keyword>
<evidence type="ECO:0000256" key="4">
    <source>
        <dbReference type="ARBA" id="ARBA00022989"/>
    </source>
</evidence>
<dbReference type="PANTHER" id="PTHR42948">
    <property type="entry name" value="TRANSPORTER"/>
    <property type="match status" value="1"/>
</dbReference>
<proteinExistence type="predicted"/>
<feature type="transmembrane region" description="Helical" evidence="6">
    <location>
        <begin position="169"/>
        <end position="189"/>
    </location>
</feature>
<evidence type="ECO:0000256" key="2">
    <source>
        <dbReference type="ARBA" id="ARBA00022448"/>
    </source>
</evidence>
<keyword evidence="4 6" id="KW-1133">Transmembrane helix</keyword>
<comment type="subcellular location">
    <subcellularLocation>
        <location evidence="1">Membrane</location>
        <topology evidence="1">Multi-pass membrane protein</topology>
    </subcellularLocation>
</comment>
<dbReference type="EMBL" id="PVYX01000002">
    <property type="protein sequence ID" value="PRX54926.1"/>
    <property type="molecule type" value="Genomic_DNA"/>
</dbReference>
<dbReference type="InterPro" id="IPR037272">
    <property type="entry name" value="SNS_sf"/>
</dbReference>
<protein>
    <submittedName>
        <fullName evidence="7">NSS family neurotransmitter:Na+ symporter</fullName>
    </submittedName>
</protein>
<feature type="transmembrane region" description="Helical" evidence="6">
    <location>
        <begin position="250"/>
        <end position="276"/>
    </location>
</feature>
<dbReference type="InterPro" id="IPR000175">
    <property type="entry name" value="Na/ntran_symport"/>
</dbReference>
<keyword evidence="2" id="KW-0813">Transport</keyword>
<dbReference type="CDD" id="cd10336">
    <property type="entry name" value="SLC6sbd_Tyt1-Like"/>
    <property type="match status" value="1"/>
</dbReference>
<dbReference type="SUPFAM" id="SSF161070">
    <property type="entry name" value="SNF-like"/>
    <property type="match status" value="1"/>
</dbReference>
<evidence type="ECO:0000256" key="1">
    <source>
        <dbReference type="ARBA" id="ARBA00004141"/>
    </source>
</evidence>
<gene>
    <name evidence="7" type="ORF">CLV81_3331</name>
</gene>
<evidence type="ECO:0000256" key="3">
    <source>
        <dbReference type="ARBA" id="ARBA00022692"/>
    </source>
</evidence>
<comment type="caution">
    <text evidence="7">The sequence shown here is derived from an EMBL/GenBank/DDBJ whole genome shotgun (WGS) entry which is preliminary data.</text>
</comment>
<dbReference type="RefSeq" id="WP_106146414.1">
    <property type="nucleotide sequence ID" value="NZ_PVYX01000002.1"/>
</dbReference>
<dbReference type="Pfam" id="PF00209">
    <property type="entry name" value="SNF"/>
    <property type="match status" value="2"/>
</dbReference>
<feature type="transmembrane region" description="Helical" evidence="6">
    <location>
        <begin position="335"/>
        <end position="357"/>
    </location>
</feature>
<dbReference type="NCBIfam" id="NF037979">
    <property type="entry name" value="Na_transp"/>
    <property type="match status" value="1"/>
</dbReference>
<keyword evidence="5 6" id="KW-0472">Membrane</keyword>
<sequence length="445" mass="48495">MSTNTWSSKLSFIITTSAFAIGLGNVWRFPYVAGEGGGAAFLLVYVLLMIGIGVPLLIVEVALGRMSGTTVLLGFGILGKRRPWNGIGWLGSLSCFLIMGFYVMIMAWIVIYLWECISGKITSLGINSLSSHFNLVASSMTKVILVILGIMFLALLVVKQGLKAGLERYSKGMMLGLIFLVVGLSIWAATLDGAMEGYRWLLSPDFSKINFQVIMSALGQLFFSIGVGMAVAFVFGSYTHEQENLIGSTFYIVIADTFFAFLSGLMLFPAIFSFGLEPDSGPNLIFVTMASVFNSLEYGSVVGGIFFLLLFLAGFTSLISSIQGLKDSLQDKFKLTSLTALLLVTGLITLISIPVVLSYNDDPLLFFGRTVFETLDYLTSTILLPLGGLLTILFAGYVVGFGRLSSHLEKGDNKIRIKRYWKPILMLVLPLSLVFILINGILKNT</sequence>
<dbReference type="PROSITE" id="PS50267">
    <property type="entry name" value="NA_NEUROTRAN_SYMP_3"/>
    <property type="match status" value="1"/>
</dbReference>
<evidence type="ECO:0000313" key="7">
    <source>
        <dbReference type="EMBL" id="PRX54926.1"/>
    </source>
</evidence>
<evidence type="ECO:0000256" key="5">
    <source>
        <dbReference type="ARBA" id="ARBA00023136"/>
    </source>
</evidence>
<feature type="transmembrane region" description="Helical" evidence="6">
    <location>
        <begin position="38"/>
        <end position="63"/>
    </location>
</feature>
<name>A0A2T0MBR7_9FLAO</name>
<dbReference type="OrthoDB" id="9762833at2"/>
<dbReference type="AlphaFoldDB" id="A0A2T0MBR7"/>
<feature type="transmembrane region" description="Helical" evidence="6">
    <location>
        <begin position="134"/>
        <end position="157"/>
    </location>
</feature>
<dbReference type="GO" id="GO:0016020">
    <property type="term" value="C:membrane"/>
    <property type="evidence" value="ECO:0007669"/>
    <property type="project" value="UniProtKB-SubCell"/>
</dbReference>
<evidence type="ECO:0000313" key="8">
    <source>
        <dbReference type="Proteomes" id="UP000237640"/>
    </source>
</evidence>
<organism evidence="7 8">
    <name type="scientific">Flagellimonas meridianipacifica</name>
    <dbReference type="NCBI Taxonomy" id="1080225"/>
    <lineage>
        <taxon>Bacteria</taxon>
        <taxon>Pseudomonadati</taxon>
        <taxon>Bacteroidota</taxon>
        <taxon>Flavobacteriia</taxon>
        <taxon>Flavobacteriales</taxon>
        <taxon>Flavobacteriaceae</taxon>
        <taxon>Flagellimonas</taxon>
    </lineage>
</organism>
<dbReference type="InterPro" id="IPR047218">
    <property type="entry name" value="YocR/YhdH-like"/>
</dbReference>
<accession>A0A2T0MBR7</accession>
<feature type="transmembrane region" description="Helical" evidence="6">
    <location>
        <begin position="420"/>
        <end position="442"/>
    </location>
</feature>
<feature type="transmembrane region" description="Helical" evidence="6">
    <location>
        <begin position="209"/>
        <end position="238"/>
    </location>
</feature>